<dbReference type="PROSITE" id="PS50405">
    <property type="entry name" value="GST_CTER"/>
    <property type="match status" value="1"/>
</dbReference>
<evidence type="ECO:0000256" key="2">
    <source>
        <dbReference type="ARBA" id="ARBA00023002"/>
    </source>
</evidence>
<feature type="domain" description="GST C-terminal" evidence="4">
    <location>
        <begin position="112"/>
        <end position="240"/>
    </location>
</feature>
<keyword evidence="2" id="KW-0560">Oxidoreductase</keyword>
<dbReference type="InterPro" id="IPR005442">
    <property type="entry name" value="GST_omega"/>
</dbReference>
<dbReference type="PANTHER" id="PTHR43968">
    <property type="match status" value="1"/>
</dbReference>
<organism evidence="6">
    <name type="scientific">Drosophila willistoni</name>
    <name type="common">Fruit fly</name>
    <dbReference type="NCBI Taxonomy" id="7260"/>
    <lineage>
        <taxon>Eukaryota</taxon>
        <taxon>Metazoa</taxon>
        <taxon>Ecdysozoa</taxon>
        <taxon>Arthropoda</taxon>
        <taxon>Hexapoda</taxon>
        <taxon>Insecta</taxon>
        <taxon>Pterygota</taxon>
        <taxon>Neoptera</taxon>
        <taxon>Endopterygota</taxon>
        <taxon>Diptera</taxon>
        <taxon>Brachycera</taxon>
        <taxon>Muscomorpha</taxon>
        <taxon>Ephydroidea</taxon>
        <taxon>Drosophilidae</taxon>
        <taxon>Drosophila</taxon>
        <taxon>Sophophora</taxon>
    </lineage>
</organism>
<dbReference type="SFLD" id="SFLDS00019">
    <property type="entry name" value="Glutathione_Transferase_(cytos"/>
    <property type="match status" value="1"/>
</dbReference>
<dbReference type="PhylomeDB" id="B4N5A8"/>
<evidence type="ECO:0000259" key="3">
    <source>
        <dbReference type="PROSITE" id="PS50404"/>
    </source>
</evidence>
<dbReference type="GO" id="GO:0005737">
    <property type="term" value="C:cytoplasm"/>
    <property type="evidence" value="ECO:0007669"/>
    <property type="project" value="InterPro"/>
</dbReference>
<dbReference type="FunFam" id="1.20.1050.10:FF:000009">
    <property type="entry name" value="Glutathione S-transferase omega-1"/>
    <property type="match status" value="1"/>
</dbReference>
<dbReference type="PROSITE" id="PS50404">
    <property type="entry name" value="GST_NTER"/>
    <property type="match status" value="1"/>
</dbReference>
<dbReference type="InParanoid" id="B4N5A8"/>
<dbReference type="InterPro" id="IPR010987">
    <property type="entry name" value="Glutathione-S-Trfase_C-like"/>
</dbReference>
<dbReference type="PANTHER" id="PTHR43968:SF6">
    <property type="entry name" value="GLUTATHIONE S-TRANSFERASE OMEGA"/>
    <property type="match status" value="1"/>
</dbReference>
<dbReference type="FunFam" id="3.40.30.10:FF:000123">
    <property type="entry name" value="Glutathione transferase o1"/>
    <property type="match status" value="1"/>
</dbReference>
<protein>
    <submittedName>
        <fullName evidence="5">GK20538</fullName>
    </submittedName>
</protein>
<gene>
    <name evidence="5" type="primary">Dwil\GK20538</name>
    <name evidence="5" type="ORF">Dwil_GK20538</name>
</gene>
<dbReference type="GO" id="GO:0045174">
    <property type="term" value="F:glutathione dehydrogenase (ascorbate) activity"/>
    <property type="evidence" value="ECO:0007669"/>
    <property type="project" value="EnsemblMetazoa"/>
</dbReference>
<dbReference type="Pfam" id="PF13410">
    <property type="entry name" value="GST_C_2"/>
    <property type="match status" value="1"/>
</dbReference>
<proteinExistence type="inferred from homology"/>
<dbReference type="HOGENOM" id="CLU_011226_9_2_1"/>
<reference evidence="5 6" key="1">
    <citation type="journal article" date="2007" name="Nature">
        <title>Evolution of genes and genomes on the Drosophila phylogeny.</title>
        <authorList>
            <consortium name="Drosophila 12 Genomes Consortium"/>
            <person name="Clark A.G."/>
            <person name="Eisen M.B."/>
            <person name="Smith D.R."/>
            <person name="Bergman C.M."/>
            <person name="Oliver B."/>
            <person name="Markow T.A."/>
            <person name="Kaufman T.C."/>
            <person name="Kellis M."/>
            <person name="Gelbart W."/>
            <person name="Iyer V.N."/>
            <person name="Pollard D.A."/>
            <person name="Sackton T.B."/>
            <person name="Larracuente A.M."/>
            <person name="Singh N.D."/>
            <person name="Abad J.P."/>
            <person name="Abt D.N."/>
            <person name="Adryan B."/>
            <person name="Aguade M."/>
            <person name="Akashi H."/>
            <person name="Anderson W.W."/>
            <person name="Aquadro C.F."/>
            <person name="Ardell D.H."/>
            <person name="Arguello R."/>
            <person name="Artieri C.G."/>
            <person name="Barbash D.A."/>
            <person name="Barker D."/>
            <person name="Barsanti P."/>
            <person name="Batterham P."/>
            <person name="Batzoglou S."/>
            <person name="Begun D."/>
            <person name="Bhutkar A."/>
            <person name="Blanco E."/>
            <person name="Bosak S.A."/>
            <person name="Bradley R.K."/>
            <person name="Brand A.D."/>
            <person name="Brent M.R."/>
            <person name="Brooks A.N."/>
            <person name="Brown R.H."/>
            <person name="Butlin R.K."/>
            <person name="Caggese C."/>
            <person name="Calvi B.R."/>
            <person name="Bernardo de Carvalho A."/>
            <person name="Caspi A."/>
            <person name="Castrezana S."/>
            <person name="Celniker S.E."/>
            <person name="Chang J.L."/>
            <person name="Chapple C."/>
            <person name="Chatterji S."/>
            <person name="Chinwalla A."/>
            <person name="Civetta A."/>
            <person name="Clifton S.W."/>
            <person name="Comeron J.M."/>
            <person name="Costello J.C."/>
            <person name="Coyne J.A."/>
            <person name="Daub J."/>
            <person name="David R.G."/>
            <person name="Delcher A.L."/>
            <person name="Delehaunty K."/>
            <person name="Do C.B."/>
            <person name="Ebling H."/>
            <person name="Edwards K."/>
            <person name="Eickbush T."/>
            <person name="Evans J.D."/>
            <person name="Filipski A."/>
            <person name="Findeiss S."/>
            <person name="Freyhult E."/>
            <person name="Fulton L."/>
            <person name="Fulton R."/>
            <person name="Garcia A.C."/>
            <person name="Gardiner A."/>
            <person name="Garfield D.A."/>
            <person name="Garvin B.E."/>
            <person name="Gibson G."/>
            <person name="Gilbert D."/>
            <person name="Gnerre S."/>
            <person name="Godfrey J."/>
            <person name="Good R."/>
            <person name="Gotea V."/>
            <person name="Gravely B."/>
            <person name="Greenberg A.J."/>
            <person name="Griffiths-Jones S."/>
            <person name="Gross S."/>
            <person name="Guigo R."/>
            <person name="Gustafson E.A."/>
            <person name="Haerty W."/>
            <person name="Hahn M.W."/>
            <person name="Halligan D.L."/>
            <person name="Halpern A.L."/>
            <person name="Halter G.M."/>
            <person name="Han M.V."/>
            <person name="Heger A."/>
            <person name="Hillier L."/>
            <person name="Hinrichs A.S."/>
            <person name="Holmes I."/>
            <person name="Hoskins R.A."/>
            <person name="Hubisz M.J."/>
            <person name="Hultmark D."/>
            <person name="Huntley M.A."/>
            <person name="Jaffe D.B."/>
            <person name="Jagadeeshan S."/>
            <person name="Jeck W.R."/>
            <person name="Johnson J."/>
            <person name="Jones C.D."/>
            <person name="Jordan W.C."/>
            <person name="Karpen G.H."/>
            <person name="Kataoka E."/>
            <person name="Keightley P.D."/>
            <person name="Kheradpour P."/>
            <person name="Kirkness E.F."/>
            <person name="Koerich L.B."/>
            <person name="Kristiansen K."/>
            <person name="Kudrna D."/>
            <person name="Kulathinal R.J."/>
            <person name="Kumar S."/>
            <person name="Kwok R."/>
            <person name="Lander E."/>
            <person name="Langley C.H."/>
            <person name="Lapoint R."/>
            <person name="Lazzaro B.P."/>
            <person name="Lee S.J."/>
            <person name="Levesque L."/>
            <person name="Li R."/>
            <person name="Lin C.F."/>
            <person name="Lin M.F."/>
            <person name="Lindblad-Toh K."/>
            <person name="Llopart A."/>
            <person name="Long M."/>
            <person name="Low L."/>
            <person name="Lozovsky E."/>
            <person name="Lu J."/>
            <person name="Luo M."/>
            <person name="Machado C.A."/>
            <person name="Makalowski W."/>
            <person name="Marzo M."/>
            <person name="Matsuda M."/>
            <person name="Matzkin L."/>
            <person name="McAllister B."/>
            <person name="McBride C.S."/>
            <person name="McKernan B."/>
            <person name="McKernan K."/>
            <person name="Mendez-Lago M."/>
            <person name="Minx P."/>
            <person name="Mollenhauer M.U."/>
            <person name="Montooth K."/>
            <person name="Mount S.M."/>
            <person name="Mu X."/>
            <person name="Myers E."/>
            <person name="Negre B."/>
            <person name="Newfeld S."/>
            <person name="Nielsen R."/>
            <person name="Noor M.A."/>
            <person name="O'Grady P."/>
            <person name="Pachter L."/>
            <person name="Papaceit M."/>
            <person name="Parisi M.J."/>
            <person name="Parisi M."/>
            <person name="Parts L."/>
            <person name="Pedersen J.S."/>
            <person name="Pesole G."/>
            <person name="Phillippy A.M."/>
            <person name="Ponting C.P."/>
            <person name="Pop M."/>
            <person name="Porcelli D."/>
            <person name="Powell J.R."/>
            <person name="Prohaska S."/>
            <person name="Pruitt K."/>
            <person name="Puig M."/>
            <person name="Quesneville H."/>
            <person name="Ram K.R."/>
            <person name="Rand D."/>
            <person name="Rasmussen M.D."/>
            <person name="Reed L.K."/>
            <person name="Reenan R."/>
            <person name="Reily A."/>
            <person name="Remington K.A."/>
            <person name="Rieger T.T."/>
            <person name="Ritchie M.G."/>
            <person name="Robin C."/>
            <person name="Rogers Y.H."/>
            <person name="Rohde C."/>
            <person name="Rozas J."/>
            <person name="Rubenfield M.J."/>
            <person name="Ruiz A."/>
            <person name="Russo S."/>
            <person name="Salzberg S.L."/>
            <person name="Sanchez-Gracia A."/>
            <person name="Saranga D.J."/>
            <person name="Sato H."/>
            <person name="Schaeffer S.W."/>
            <person name="Schatz M.C."/>
            <person name="Schlenke T."/>
            <person name="Schwartz R."/>
            <person name="Segarra C."/>
            <person name="Singh R.S."/>
            <person name="Sirot L."/>
            <person name="Sirota M."/>
            <person name="Sisneros N.B."/>
            <person name="Smith C.D."/>
            <person name="Smith T.F."/>
            <person name="Spieth J."/>
            <person name="Stage D.E."/>
            <person name="Stark A."/>
            <person name="Stephan W."/>
            <person name="Strausberg R.L."/>
            <person name="Strempel S."/>
            <person name="Sturgill D."/>
            <person name="Sutton G."/>
            <person name="Sutton G.G."/>
            <person name="Tao W."/>
            <person name="Teichmann S."/>
            <person name="Tobari Y.N."/>
            <person name="Tomimura Y."/>
            <person name="Tsolas J.M."/>
            <person name="Valente V.L."/>
            <person name="Venter E."/>
            <person name="Venter J.C."/>
            <person name="Vicario S."/>
            <person name="Vieira F.G."/>
            <person name="Vilella A.J."/>
            <person name="Villasante A."/>
            <person name="Walenz B."/>
            <person name="Wang J."/>
            <person name="Wasserman M."/>
            <person name="Watts T."/>
            <person name="Wilson D."/>
            <person name="Wilson R.K."/>
            <person name="Wing R.A."/>
            <person name="Wolfner M.F."/>
            <person name="Wong A."/>
            <person name="Wong G.K."/>
            <person name="Wu C.I."/>
            <person name="Wu G."/>
            <person name="Yamamoto D."/>
            <person name="Yang H.P."/>
            <person name="Yang S.P."/>
            <person name="Yorke J.A."/>
            <person name="Yoshida K."/>
            <person name="Zdobnov E."/>
            <person name="Zhang P."/>
            <person name="Zhang Y."/>
            <person name="Zimin A.V."/>
            <person name="Baldwin J."/>
            <person name="Abdouelleil A."/>
            <person name="Abdulkadir J."/>
            <person name="Abebe A."/>
            <person name="Abera B."/>
            <person name="Abreu J."/>
            <person name="Acer S.C."/>
            <person name="Aftuck L."/>
            <person name="Alexander A."/>
            <person name="An P."/>
            <person name="Anderson E."/>
            <person name="Anderson S."/>
            <person name="Arachi H."/>
            <person name="Azer M."/>
            <person name="Bachantsang P."/>
            <person name="Barry A."/>
            <person name="Bayul T."/>
            <person name="Berlin A."/>
            <person name="Bessette D."/>
            <person name="Bloom T."/>
            <person name="Blye J."/>
            <person name="Boguslavskiy L."/>
            <person name="Bonnet C."/>
            <person name="Boukhgalter B."/>
            <person name="Bourzgui I."/>
            <person name="Brown A."/>
            <person name="Cahill P."/>
            <person name="Channer S."/>
            <person name="Cheshatsang Y."/>
            <person name="Chuda L."/>
            <person name="Citroen M."/>
            <person name="Collymore A."/>
            <person name="Cooke P."/>
            <person name="Costello M."/>
            <person name="D'Aco K."/>
            <person name="Daza R."/>
            <person name="De Haan G."/>
            <person name="DeGray S."/>
            <person name="DeMaso C."/>
            <person name="Dhargay N."/>
            <person name="Dooley K."/>
            <person name="Dooley E."/>
            <person name="Doricent M."/>
            <person name="Dorje P."/>
            <person name="Dorjee K."/>
            <person name="Dupes A."/>
            <person name="Elong R."/>
            <person name="Falk J."/>
            <person name="Farina A."/>
            <person name="Faro S."/>
            <person name="Ferguson D."/>
            <person name="Fisher S."/>
            <person name="Foley C.D."/>
            <person name="Franke A."/>
            <person name="Friedrich D."/>
            <person name="Gadbois L."/>
            <person name="Gearin G."/>
            <person name="Gearin C.R."/>
            <person name="Giannoukos G."/>
            <person name="Goode T."/>
            <person name="Graham J."/>
            <person name="Grandbois E."/>
            <person name="Grewal S."/>
            <person name="Gyaltsen K."/>
            <person name="Hafez N."/>
            <person name="Hagos B."/>
            <person name="Hall J."/>
            <person name="Henson C."/>
            <person name="Hollinger A."/>
            <person name="Honan T."/>
            <person name="Huard M.D."/>
            <person name="Hughes L."/>
            <person name="Hurhula B."/>
            <person name="Husby M.E."/>
            <person name="Kamat A."/>
            <person name="Kanga B."/>
            <person name="Kashin S."/>
            <person name="Khazanovich D."/>
            <person name="Kisner P."/>
            <person name="Lance K."/>
            <person name="Lara M."/>
            <person name="Lee W."/>
            <person name="Lennon N."/>
            <person name="Letendre F."/>
            <person name="LeVine R."/>
            <person name="Lipovsky A."/>
            <person name="Liu X."/>
            <person name="Liu J."/>
            <person name="Liu S."/>
            <person name="Lokyitsang T."/>
            <person name="Lokyitsang Y."/>
            <person name="Lubonja R."/>
            <person name="Lui A."/>
            <person name="MacDonald P."/>
            <person name="Magnisalis V."/>
            <person name="Maru K."/>
            <person name="Matthews C."/>
            <person name="McCusker W."/>
            <person name="McDonough S."/>
            <person name="Mehta T."/>
            <person name="Meldrim J."/>
            <person name="Meneus L."/>
            <person name="Mihai O."/>
            <person name="Mihalev A."/>
            <person name="Mihova T."/>
            <person name="Mittelman R."/>
            <person name="Mlenga V."/>
            <person name="Montmayeur A."/>
            <person name="Mulrain L."/>
            <person name="Navidi A."/>
            <person name="Naylor J."/>
            <person name="Negash T."/>
            <person name="Nguyen T."/>
            <person name="Nguyen N."/>
            <person name="Nicol R."/>
            <person name="Norbu C."/>
            <person name="Norbu N."/>
            <person name="Novod N."/>
            <person name="O'Neill B."/>
            <person name="Osman S."/>
            <person name="Markiewicz E."/>
            <person name="Oyono O.L."/>
            <person name="Patti C."/>
            <person name="Phunkhang P."/>
            <person name="Pierre F."/>
            <person name="Priest M."/>
            <person name="Raghuraman S."/>
            <person name="Rege F."/>
            <person name="Reyes R."/>
            <person name="Rise C."/>
            <person name="Rogov P."/>
            <person name="Ross K."/>
            <person name="Ryan E."/>
            <person name="Settipalli S."/>
            <person name="Shea T."/>
            <person name="Sherpa N."/>
            <person name="Shi L."/>
            <person name="Shih D."/>
            <person name="Sparrow T."/>
            <person name="Spaulding J."/>
            <person name="Stalker J."/>
            <person name="Stange-Thomann N."/>
            <person name="Stavropoulos S."/>
            <person name="Stone C."/>
            <person name="Strader C."/>
            <person name="Tesfaye S."/>
            <person name="Thomson T."/>
            <person name="Thoulutsang Y."/>
            <person name="Thoulutsang D."/>
            <person name="Topham K."/>
            <person name="Topping I."/>
            <person name="Tsamla T."/>
            <person name="Vassiliev H."/>
            <person name="Vo A."/>
            <person name="Wangchuk T."/>
            <person name="Wangdi T."/>
            <person name="Weiand M."/>
            <person name="Wilkinson J."/>
            <person name="Wilson A."/>
            <person name="Yadav S."/>
            <person name="Young G."/>
            <person name="Yu Q."/>
            <person name="Zembek L."/>
            <person name="Zhong D."/>
            <person name="Zimmer A."/>
            <person name="Zwirko Z."/>
            <person name="Jaffe D.B."/>
            <person name="Alvarez P."/>
            <person name="Brockman W."/>
            <person name="Butler J."/>
            <person name="Chin C."/>
            <person name="Gnerre S."/>
            <person name="Grabherr M."/>
            <person name="Kleber M."/>
            <person name="Mauceli E."/>
            <person name="MacCallum I."/>
        </authorList>
    </citation>
    <scope>NUCLEOTIDE SEQUENCE [LARGE SCALE GENOMIC DNA]</scope>
    <source>
        <strain evidence="6">Tucson 14030-0811.24</strain>
    </source>
</reference>
<dbReference type="SUPFAM" id="SSF52833">
    <property type="entry name" value="Thioredoxin-like"/>
    <property type="match status" value="1"/>
</dbReference>
<sequence>MSDTEHLSMGSIKPVFPDDGILRLYSMRFCPYAHRVHLVLDAKKIPHHKIYINLRDKPDWFANVSATTKVPALELVTEAPTGAGSPPILIESLFICDYLDEKYPEISLHPKDPLKKAEDRILVDRFGQFINAIYKLLLHDDPAQVGDASLYEGLDIYEKELKRRDTPFFGGSKPGMLDYMIWPWCERFAALKYTLGEDVKLDPVRFKILLQWEELMLKDPAVKNFFLDGEVHAKYMKSRREGNADYNMLYNAAKRPKLE</sequence>
<dbReference type="SFLD" id="SFLDG00358">
    <property type="entry name" value="Main_(cytGST)"/>
    <property type="match status" value="1"/>
</dbReference>
<dbReference type="SUPFAM" id="SSF47616">
    <property type="entry name" value="GST C-terminal domain-like"/>
    <property type="match status" value="1"/>
</dbReference>
<dbReference type="InterPro" id="IPR040079">
    <property type="entry name" value="Glutathione_S-Trfase"/>
</dbReference>
<dbReference type="SMR" id="B4N5A8"/>
<dbReference type="InterPro" id="IPR036282">
    <property type="entry name" value="Glutathione-S-Trfase_C_sf"/>
</dbReference>
<keyword evidence="6" id="KW-1185">Reference proteome</keyword>
<dbReference type="InterPro" id="IPR036249">
    <property type="entry name" value="Thioredoxin-like_sf"/>
</dbReference>
<accession>B4N5A8</accession>
<dbReference type="OrthoDB" id="4951845at2759"/>
<dbReference type="GO" id="GO:0006749">
    <property type="term" value="P:glutathione metabolic process"/>
    <property type="evidence" value="ECO:0007669"/>
    <property type="project" value="EnsemblMetazoa"/>
</dbReference>
<evidence type="ECO:0000313" key="5">
    <source>
        <dbReference type="EMBL" id="EDW79547.1"/>
    </source>
</evidence>
<dbReference type="Gene3D" id="3.40.30.10">
    <property type="entry name" value="Glutaredoxin"/>
    <property type="match status" value="1"/>
</dbReference>
<dbReference type="PRINTS" id="PR01625">
    <property type="entry name" value="GSTRNSFRASEO"/>
</dbReference>
<dbReference type="CDD" id="cd03184">
    <property type="entry name" value="GST_C_Omega"/>
    <property type="match status" value="1"/>
</dbReference>
<dbReference type="InterPro" id="IPR050983">
    <property type="entry name" value="GST_Omega/HSP26"/>
</dbReference>
<feature type="domain" description="GST N-terminal" evidence="3">
    <location>
        <begin position="20"/>
        <end position="107"/>
    </location>
</feature>
<evidence type="ECO:0000256" key="1">
    <source>
        <dbReference type="ARBA" id="ARBA00011067"/>
    </source>
</evidence>
<dbReference type="Pfam" id="PF13417">
    <property type="entry name" value="GST_N_3"/>
    <property type="match status" value="1"/>
</dbReference>
<dbReference type="GO" id="GO:0004364">
    <property type="term" value="F:glutathione transferase activity"/>
    <property type="evidence" value="ECO:0007669"/>
    <property type="project" value="EnsemblMetazoa"/>
</dbReference>
<dbReference type="KEGG" id="dwi:6645942"/>
<dbReference type="Gene3D" id="1.20.1050.10">
    <property type="match status" value="1"/>
</dbReference>
<dbReference type="STRING" id="7260.B4N5A8"/>
<comment type="similarity">
    <text evidence="1">Belongs to the GST superfamily. Omega family.</text>
</comment>
<evidence type="ECO:0000313" key="6">
    <source>
        <dbReference type="Proteomes" id="UP000007798"/>
    </source>
</evidence>
<dbReference type="eggNOG" id="KOG0406">
    <property type="taxonomic scope" value="Eukaryota"/>
</dbReference>
<name>B4N5A8_DROWI</name>
<dbReference type="Proteomes" id="UP000007798">
    <property type="component" value="Unassembled WGS sequence"/>
</dbReference>
<dbReference type="InterPro" id="IPR004045">
    <property type="entry name" value="Glutathione_S-Trfase_N"/>
</dbReference>
<dbReference type="OMA" id="LDDTYPG"/>
<dbReference type="FunCoup" id="B4N5A8">
    <property type="interactions" value="657"/>
</dbReference>
<evidence type="ECO:0000259" key="4">
    <source>
        <dbReference type="PROSITE" id="PS50405"/>
    </source>
</evidence>
<dbReference type="EMBL" id="CH964101">
    <property type="protein sequence ID" value="EDW79547.1"/>
    <property type="molecule type" value="Genomic_DNA"/>
</dbReference>
<dbReference type="AlphaFoldDB" id="B4N5A8"/>